<evidence type="ECO:0000313" key="1">
    <source>
        <dbReference type="EMBL" id="CAG8700046.1"/>
    </source>
</evidence>
<name>A0A9N9HQ04_FUNMO</name>
<comment type="caution">
    <text evidence="1">The sequence shown here is derived from an EMBL/GenBank/DDBJ whole genome shotgun (WGS) entry which is preliminary data.</text>
</comment>
<gene>
    <name evidence="1" type="ORF">FMOSSE_LOCUS13779</name>
</gene>
<sequence length="45" mass="5058">FGYLVVCRGCFPSLPILLPTRMSKYRVCCGHTELGCRVGDPRENI</sequence>
<proteinExistence type="predicted"/>
<organism evidence="1 2">
    <name type="scientific">Funneliformis mosseae</name>
    <name type="common">Endomycorrhizal fungus</name>
    <name type="synonym">Glomus mosseae</name>
    <dbReference type="NCBI Taxonomy" id="27381"/>
    <lineage>
        <taxon>Eukaryota</taxon>
        <taxon>Fungi</taxon>
        <taxon>Fungi incertae sedis</taxon>
        <taxon>Mucoromycota</taxon>
        <taxon>Glomeromycotina</taxon>
        <taxon>Glomeromycetes</taxon>
        <taxon>Glomerales</taxon>
        <taxon>Glomeraceae</taxon>
        <taxon>Funneliformis</taxon>
    </lineage>
</organism>
<accession>A0A9N9HQ04</accession>
<dbReference type="AlphaFoldDB" id="A0A9N9HQ04"/>
<feature type="non-terminal residue" evidence="1">
    <location>
        <position position="1"/>
    </location>
</feature>
<protein>
    <submittedName>
        <fullName evidence="1">1761_t:CDS:1</fullName>
    </submittedName>
</protein>
<dbReference type="Proteomes" id="UP000789375">
    <property type="component" value="Unassembled WGS sequence"/>
</dbReference>
<evidence type="ECO:0000313" key="2">
    <source>
        <dbReference type="Proteomes" id="UP000789375"/>
    </source>
</evidence>
<dbReference type="EMBL" id="CAJVPP010008813">
    <property type="protein sequence ID" value="CAG8700046.1"/>
    <property type="molecule type" value="Genomic_DNA"/>
</dbReference>
<reference evidence="1" key="1">
    <citation type="submission" date="2021-06" db="EMBL/GenBank/DDBJ databases">
        <authorList>
            <person name="Kallberg Y."/>
            <person name="Tangrot J."/>
            <person name="Rosling A."/>
        </authorList>
    </citation>
    <scope>NUCLEOTIDE SEQUENCE</scope>
    <source>
        <strain evidence="1">87-6 pot B 2015</strain>
    </source>
</reference>
<keyword evidence="2" id="KW-1185">Reference proteome</keyword>